<dbReference type="PRINTS" id="PR00869">
    <property type="entry name" value="DNAPOLX"/>
</dbReference>
<dbReference type="InterPro" id="IPR018944">
    <property type="entry name" value="DNA_pol_lambd_fingers_domain"/>
</dbReference>
<evidence type="ECO:0000256" key="4">
    <source>
        <dbReference type="ARBA" id="ARBA00022634"/>
    </source>
</evidence>
<dbReference type="InterPro" id="IPR036420">
    <property type="entry name" value="BRCT_dom_sf"/>
</dbReference>
<keyword evidence="11" id="KW-0234">DNA repair</keyword>
<comment type="catalytic activity">
    <reaction evidence="13">
        <text>DNA(n) + a 2'-deoxyribonucleoside 5'-triphosphate = DNA(n+1) + diphosphate</text>
        <dbReference type="Rhea" id="RHEA:22508"/>
        <dbReference type="Rhea" id="RHEA-COMP:17339"/>
        <dbReference type="Rhea" id="RHEA-COMP:17340"/>
        <dbReference type="ChEBI" id="CHEBI:33019"/>
        <dbReference type="ChEBI" id="CHEBI:61560"/>
        <dbReference type="ChEBI" id="CHEBI:173112"/>
        <dbReference type="EC" id="2.7.7.7"/>
    </reaction>
</comment>
<keyword evidence="12" id="KW-0539">Nucleus</keyword>
<dbReference type="InterPro" id="IPR027421">
    <property type="entry name" value="DNA_pol_lamdba_lyase_dom_sf"/>
</dbReference>
<evidence type="ECO:0000256" key="10">
    <source>
        <dbReference type="ARBA" id="ARBA00022932"/>
    </source>
</evidence>
<evidence type="ECO:0000256" key="13">
    <source>
        <dbReference type="ARBA" id="ARBA00049244"/>
    </source>
</evidence>
<evidence type="ECO:0000259" key="15">
    <source>
        <dbReference type="SMART" id="SM00483"/>
    </source>
</evidence>
<dbReference type="Pfam" id="PF14791">
    <property type="entry name" value="DNA_pol_B_thumb"/>
    <property type="match status" value="1"/>
</dbReference>
<dbReference type="AlphaFoldDB" id="A0A9W8TQ96"/>
<dbReference type="Gene3D" id="3.30.210.10">
    <property type="entry name" value="DNA polymerase, thumb domain"/>
    <property type="match status" value="1"/>
</dbReference>
<feature type="compositionally biased region" description="Basic and acidic residues" evidence="14">
    <location>
        <begin position="317"/>
        <end position="328"/>
    </location>
</feature>
<dbReference type="EC" id="2.7.7.7" evidence="3"/>
<organism evidence="16 17">
    <name type="scientific">Xylaria arbuscula</name>
    <dbReference type="NCBI Taxonomy" id="114810"/>
    <lineage>
        <taxon>Eukaryota</taxon>
        <taxon>Fungi</taxon>
        <taxon>Dikarya</taxon>
        <taxon>Ascomycota</taxon>
        <taxon>Pezizomycotina</taxon>
        <taxon>Sordariomycetes</taxon>
        <taxon>Xylariomycetidae</taxon>
        <taxon>Xylariales</taxon>
        <taxon>Xylariaceae</taxon>
        <taxon>Xylaria</taxon>
    </lineage>
</organism>
<evidence type="ECO:0000256" key="7">
    <source>
        <dbReference type="ARBA" id="ARBA00022705"/>
    </source>
</evidence>
<evidence type="ECO:0000313" key="16">
    <source>
        <dbReference type="EMBL" id="KAJ3579847.1"/>
    </source>
</evidence>
<reference evidence="16" key="1">
    <citation type="submission" date="2022-07" db="EMBL/GenBank/DDBJ databases">
        <title>Genome Sequence of Xylaria arbuscula.</title>
        <authorList>
            <person name="Buettner E."/>
        </authorList>
    </citation>
    <scope>NUCLEOTIDE SEQUENCE</scope>
    <source>
        <strain evidence="16">VT107</strain>
    </source>
</reference>
<dbReference type="InterPro" id="IPR028207">
    <property type="entry name" value="DNA_pol_B_palm_palm"/>
</dbReference>
<dbReference type="Gene3D" id="1.10.150.20">
    <property type="entry name" value="5' to 3' exonuclease, C-terminal subdomain"/>
    <property type="match status" value="1"/>
</dbReference>
<dbReference type="EMBL" id="JANPWZ010000052">
    <property type="protein sequence ID" value="KAJ3579847.1"/>
    <property type="molecule type" value="Genomic_DNA"/>
</dbReference>
<dbReference type="CDD" id="cd00141">
    <property type="entry name" value="NT_POLXc"/>
    <property type="match status" value="1"/>
</dbReference>
<comment type="similarity">
    <text evidence="2">Belongs to the DNA polymerase type-X family.</text>
</comment>
<keyword evidence="17" id="KW-1185">Reference proteome</keyword>
<evidence type="ECO:0000256" key="12">
    <source>
        <dbReference type="ARBA" id="ARBA00023242"/>
    </source>
</evidence>
<keyword evidence="6" id="KW-0548">Nucleotidyltransferase</keyword>
<dbReference type="GO" id="GO:0003677">
    <property type="term" value="F:DNA binding"/>
    <property type="evidence" value="ECO:0007669"/>
    <property type="project" value="InterPro"/>
</dbReference>
<name>A0A9W8TQ96_9PEZI</name>
<feature type="compositionally biased region" description="Polar residues" evidence="14">
    <location>
        <begin position="160"/>
        <end position="171"/>
    </location>
</feature>
<comment type="caution">
    <text evidence="16">The sequence shown here is derived from an EMBL/GenBank/DDBJ whole genome shotgun (WGS) entry which is preliminary data.</text>
</comment>
<protein>
    <recommendedName>
        <fullName evidence="3">DNA-directed DNA polymerase</fullName>
        <ecNumber evidence="3">2.7.7.7</ecNumber>
    </recommendedName>
</protein>
<dbReference type="InterPro" id="IPR037160">
    <property type="entry name" value="DNA_Pol_thumb_sf"/>
</dbReference>
<dbReference type="FunFam" id="1.10.150.110:FF:000005">
    <property type="entry name" value="DNA polymerase POL4"/>
    <property type="match status" value="1"/>
</dbReference>
<dbReference type="Pfam" id="PF14716">
    <property type="entry name" value="HHH_8"/>
    <property type="match status" value="1"/>
</dbReference>
<dbReference type="Pfam" id="PF10391">
    <property type="entry name" value="DNA_pol_lambd_f"/>
    <property type="match status" value="1"/>
</dbReference>
<evidence type="ECO:0000256" key="11">
    <source>
        <dbReference type="ARBA" id="ARBA00023204"/>
    </source>
</evidence>
<evidence type="ECO:0000313" key="17">
    <source>
        <dbReference type="Proteomes" id="UP001148614"/>
    </source>
</evidence>
<evidence type="ECO:0000256" key="1">
    <source>
        <dbReference type="ARBA" id="ARBA00004123"/>
    </source>
</evidence>
<dbReference type="FunFam" id="1.10.150.20:FF:000010">
    <property type="entry name" value="DNA polymerase lambda"/>
    <property type="match status" value="1"/>
</dbReference>
<feature type="region of interest" description="Disordered" evidence="14">
    <location>
        <begin position="131"/>
        <end position="183"/>
    </location>
</feature>
<dbReference type="GO" id="GO:0003887">
    <property type="term" value="F:DNA-directed DNA polymerase activity"/>
    <property type="evidence" value="ECO:0007669"/>
    <property type="project" value="UniProtKB-KW"/>
</dbReference>
<dbReference type="VEuPathDB" id="FungiDB:F4678DRAFT_422511"/>
<evidence type="ECO:0000256" key="14">
    <source>
        <dbReference type="SAM" id="MobiDB-lite"/>
    </source>
</evidence>
<feature type="region of interest" description="Disordered" evidence="14">
    <location>
        <begin position="388"/>
        <end position="428"/>
    </location>
</feature>
<keyword evidence="8" id="KW-0479">Metal-binding</keyword>
<dbReference type="GO" id="GO:0005634">
    <property type="term" value="C:nucleus"/>
    <property type="evidence" value="ECO:0007669"/>
    <property type="project" value="UniProtKB-SubCell"/>
</dbReference>
<dbReference type="SMART" id="SM00483">
    <property type="entry name" value="POLXc"/>
    <property type="match status" value="1"/>
</dbReference>
<dbReference type="InterPro" id="IPR002054">
    <property type="entry name" value="DNA-dir_DNA_pol_X"/>
</dbReference>
<comment type="subcellular location">
    <subcellularLocation>
        <location evidence="1">Nucleus</location>
    </subcellularLocation>
</comment>
<accession>A0A9W8TQ96</accession>
<dbReference type="InterPro" id="IPR022312">
    <property type="entry name" value="DNA_pol_X"/>
</dbReference>
<dbReference type="InterPro" id="IPR029398">
    <property type="entry name" value="PolB_thumb"/>
</dbReference>
<dbReference type="Gene3D" id="1.10.150.110">
    <property type="entry name" value="DNA polymerase beta, N-terminal domain-like"/>
    <property type="match status" value="1"/>
</dbReference>
<evidence type="ECO:0000256" key="2">
    <source>
        <dbReference type="ARBA" id="ARBA00008323"/>
    </source>
</evidence>
<keyword evidence="9" id="KW-0227">DNA damage</keyword>
<dbReference type="InterPro" id="IPR043519">
    <property type="entry name" value="NT_sf"/>
</dbReference>
<dbReference type="Pfam" id="PF14792">
    <property type="entry name" value="DNA_pol_B_palm"/>
    <property type="match status" value="1"/>
</dbReference>
<dbReference type="Gene3D" id="3.30.460.10">
    <property type="entry name" value="Beta Polymerase, domain 2"/>
    <property type="match status" value="1"/>
</dbReference>
<dbReference type="Proteomes" id="UP001148614">
    <property type="component" value="Unassembled WGS sequence"/>
</dbReference>
<evidence type="ECO:0000256" key="8">
    <source>
        <dbReference type="ARBA" id="ARBA00022723"/>
    </source>
</evidence>
<feature type="compositionally biased region" description="Polar residues" evidence="14">
    <location>
        <begin position="329"/>
        <end position="338"/>
    </location>
</feature>
<evidence type="ECO:0000256" key="6">
    <source>
        <dbReference type="ARBA" id="ARBA00022695"/>
    </source>
</evidence>
<dbReference type="PANTHER" id="PTHR11276:SF28">
    <property type="entry name" value="DNA POLYMERASE LAMBDA"/>
    <property type="match status" value="1"/>
</dbReference>
<dbReference type="PRINTS" id="PR00870">
    <property type="entry name" value="DNAPOLXBETA"/>
</dbReference>
<dbReference type="SUPFAM" id="SSF81301">
    <property type="entry name" value="Nucleotidyltransferase"/>
    <property type="match status" value="1"/>
</dbReference>
<dbReference type="InterPro" id="IPR002008">
    <property type="entry name" value="DNA_pol_X_beta-like"/>
</dbReference>
<evidence type="ECO:0000256" key="5">
    <source>
        <dbReference type="ARBA" id="ARBA00022679"/>
    </source>
</evidence>
<dbReference type="GO" id="GO:0006303">
    <property type="term" value="P:double-strand break repair via nonhomologous end joining"/>
    <property type="evidence" value="ECO:0007669"/>
    <property type="project" value="TreeGrafter"/>
</dbReference>
<keyword evidence="5" id="KW-0808">Transferase</keyword>
<dbReference type="SUPFAM" id="SSF47802">
    <property type="entry name" value="DNA polymerase beta, N-terminal domain-like"/>
    <property type="match status" value="1"/>
</dbReference>
<feature type="compositionally biased region" description="Low complexity" evidence="14">
    <location>
        <begin position="353"/>
        <end position="366"/>
    </location>
</feature>
<feature type="region of interest" description="Disordered" evidence="14">
    <location>
        <begin position="285"/>
        <end position="370"/>
    </location>
</feature>
<sequence length="766" mass="86269">MVSDMDPSLKEKRAFFEQLDACRHVDEEADTLSPEEQAFRQECKAFCAAAAVRPTRPARPVIPAKSASDSVRLLRYPTARLPPLRHRRIASDSALKPVDKELEIIAVTPATNRTNAPATTASSPVRATSITDSIIPETERQPNNKRRTQGGINPNKRVLRSQSNLEPSPSVSMAKRKQTKPLQMAPEAEQIFRGLRFFYIPNNDIDRAQKMRITKAQEYGATWTRDIADATHVIVDAALKYGDIKSTLGHRVNSLSFILANDRYPIECVQRKTVFDPNTTVEKYKFQVPEDPRSIDKPPEEPTVPQPSTHDSSTSLKIKERKDARRTANDTQESTQRSVELIPSSHPEEIRSSKASARTSSRRAQAPPIIDDLTACIDAVLDDPEEHAHLDESDQDDRDLENGSPQRKRRRTRSGVNNADTNFGHDKFMCMRGGTRDKKLSGPNSDVIALLEEMVEEHILSDETWRVHSYRKAIATLRRQPKKIMTAKEATALPNIGKSLANHIEEIVKTGHFQKLDEIRREPAREALKTFCNVYGVGVPTAQKWVESGYRTLDDLREKAGLSPNQRIGVEHYDDLLTRIPRAEVKALGDHVKDVAATIDPSVELIISGSYRRGAETSGDIDLITTKAGTTSTQDLMPFLEKLVGKLKKDSFLTAALAEHHHNGGNKWHGCCVLPRTAFPGPEKEYRPIWRRIDFLLVPETEIGGALVYFTGNDLFNRSMRLLARKKKMKLNHRGLFGPGVDEGRDEKKIFEILGVKWREPHERWC</sequence>
<keyword evidence="10" id="KW-0239">DNA-directed DNA polymerase</keyword>
<dbReference type="PANTHER" id="PTHR11276">
    <property type="entry name" value="DNA POLYMERASE TYPE-X FAMILY MEMBER"/>
    <property type="match status" value="1"/>
</dbReference>
<dbReference type="GO" id="GO:0046872">
    <property type="term" value="F:metal ion binding"/>
    <property type="evidence" value="ECO:0007669"/>
    <property type="project" value="UniProtKB-KW"/>
</dbReference>
<keyword evidence="4" id="KW-0237">DNA synthesis</keyword>
<feature type="domain" description="DNA-directed DNA polymerase X" evidence="15">
    <location>
        <begin position="442"/>
        <end position="765"/>
    </location>
</feature>
<dbReference type="SUPFAM" id="SSF81585">
    <property type="entry name" value="PsbU/PolX domain-like"/>
    <property type="match status" value="1"/>
</dbReference>
<keyword evidence="7" id="KW-0235">DNA replication</keyword>
<dbReference type="Gene3D" id="3.40.50.10190">
    <property type="entry name" value="BRCT domain"/>
    <property type="match status" value="1"/>
</dbReference>
<feature type="compositionally biased region" description="Basic and acidic residues" evidence="14">
    <location>
        <begin position="285"/>
        <end position="300"/>
    </location>
</feature>
<evidence type="ECO:0000256" key="9">
    <source>
        <dbReference type="ARBA" id="ARBA00022763"/>
    </source>
</evidence>
<gene>
    <name evidence="16" type="ORF">NPX13_g723</name>
</gene>
<feature type="compositionally biased region" description="Polar residues" evidence="14">
    <location>
        <begin position="306"/>
        <end position="316"/>
    </location>
</feature>
<proteinExistence type="inferred from homology"/>
<evidence type="ECO:0000256" key="3">
    <source>
        <dbReference type="ARBA" id="ARBA00012417"/>
    </source>
</evidence>
<dbReference type="InterPro" id="IPR010996">
    <property type="entry name" value="HHH_MUS81"/>
</dbReference>